<feature type="compositionally biased region" description="Basic residues" evidence="1">
    <location>
        <begin position="146"/>
        <end position="161"/>
    </location>
</feature>
<evidence type="ECO:0000256" key="1">
    <source>
        <dbReference type="SAM" id="MobiDB-lite"/>
    </source>
</evidence>
<dbReference type="AlphaFoldDB" id="A0A0G2HTV9"/>
<feature type="compositionally biased region" description="Polar residues" evidence="1">
    <location>
        <begin position="106"/>
        <end position="118"/>
    </location>
</feature>
<dbReference type="EMBL" id="LCZI01001269">
    <property type="protein sequence ID" value="KKZ61592.1"/>
    <property type="molecule type" value="Genomic_DNA"/>
</dbReference>
<gene>
    <name evidence="2" type="ORF">EMCG_00575</name>
</gene>
<feature type="region of interest" description="Disordered" evidence="1">
    <location>
        <begin position="143"/>
        <end position="171"/>
    </location>
</feature>
<accession>A0A0G2HTV9</accession>
<evidence type="ECO:0000313" key="3">
    <source>
        <dbReference type="Proteomes" id="UP000034164"/>
    </source>
</evidence>
<name>A0A0G2HTV9_9EURO</name>
<dbReference type="OrthoDB" id="4186693at2759"/>
<comment type="caution">
    <text evidence="2">The sequence shown here is derived from an EMBL/GenBank/DDBJ whole genome shotgun (WGS) entry which is preliminary data.</text>
</comment>
<sequence length="201" mass="22941">MTPLGLGPKQSYNPTTNTDTQEPLDNLNFTSGAMMTERKPPLALVIVARHRWAKTCPSHRSLVLYRADFDMLVDSNELLPELPVPPGLSSHAEPAILEKREHSDSCPESPTLKPQQKQKPVFVRKYNLRQLPTRNLERLKTLRVPQSKKNRPNMIRRHPWRKPGTDGRDNRKAHISLHRSSSNIPLHALHAPRPTCSWIAQ</sequence>
<evidence type="ECO:0000313" key="2">
    <source>
        <dbReference type="EMBL" id="KKZ61592.1"/>
    </source>
</evidence>
<feature type="compositionally biased region" description="Polar residues" evidence="1">
    <location>
        <begin position="10"/>
        <end position="27"/>
    </location>
</feature>
<feature type="region of interest" description="Disordered" evidence="1">
    <location>
        <begin position="1"/>
        <end position="27"/>
    </location>
</feature>
<organism evidence="2 3">
    <name type="scientific">[Emmonsia] crescens</name>
    <dbReference type="NCBI Taxonomy" id="73230"/>
    <lineage>
        <taxon>Eukaryota</taxon>
        <taxon>Fungi</taxon>
        <taxon>Dikarya</taxon>
        <taxon>Ascomycota</taxon>
        <taxon>Pezizomycotina</taxon>
        <taxon>Eurotiomycetes</taxon>
        <taxon>Eurotiomycetidae</taxon>
        <taxon>Onygenales</taxon>
        <taxon>Ajellomycetaceae</taxon>
        <taxon>Emergomyces</taxon>
    </lineage>
</organism>
<dbReference type="Proteomes" id="UP000034164">
    <property type="component" value="Unassembled WGS sequence"/>
</dbReference>
<proteinExistence type="predicted"/>
<dbReference type="VEuPathDB" id="FungiDB:EMCG_00575"/>
<reference evidence="3" key="1">
    <citation type="journal article" date="2015" name="PLoS Genet.">
        <title>The dynamic genome and transcriptome of the human fungal pathogen Blastomyces and close relative Emmonsia.</title>
        <authorList>
            <person name="Munoz J.F."/>
            <person name="Gauthier G.M."/>
            <person name="Desjardins C.A."/>
            <person name="Gallo J.E."/>
            <person name="Holder J."/>
            <person name="Sullivan T.D."/>
            <person name="Marty A.J."/>
            <person name="Carmen J.C."/>
            <person name="Chen Z."/>
            <person name="Ding L."/>
            <person name="Gujja S."/>
            <person name="Magrini V."/>
            <person name="Misas E."/>
            <person name="Mitreva M."/>
            <person name="Priest M."/>
            <person name="Saif S."/>
            <person name="Whiston E.A."/>
            <person name="Young S."/>
            <person name="Zeng Q."/>
            <person name="Goldman W.E."/>
            <person name="Mardis E.R."/>
            <person name="Taylor J.W."/>
            <person name="McEwen J.G."/>
            <person name="Clay O.K."/>
            <person name="Klein B.S."/>
            <person name="Cuomo C.A."/>
        </authorList>
    </citation>
    <scope>NUCLEOTIDE SEQUENCE [LARGE SCALE GENOMIC DNA]</scope>
    <source>
        <strain evidence="3">UAMH 3008</strain>
    </source>
</reference>
<protein>
    <submittedName>
        <fullName evidence="2">Uncharacterized protein</fullName>
    </submittedName>
</protein>
<feature type="region of interest" description="Disordered" evidence="1">
    <location>
        <begin position="99"/>
        <end position="119"/>
    </location>
</feature>